<dbReference type="SUPFAM" id="SSF51294">
    <property type="entry name" value="Hedgehog/intein (Hint) domain"/>
    <property type="match status" value="1"/>
</dbReference>
<feature type="domain" description="Hint" evidence="6">
    <location>
        <begin position="1977"/>
        <end position="2082"/>
    </location>
</feature>
<keyword evidence="2" id="KW-0964">Secreted</keyword>
<dbReference type="Gene3D" id="2.170.16.10">
    <property type="entry name" value="Hedgehog/Intein (Hint) domain"/>
    <property type="match status" value="1"/>
</dbReference>
<dbReference type="InterPro" id="IPR050708">
    <property type="entry name" value="T6SS_VgrG/RHS"/>
</dbReference>
<dbReference type="Pfam" id="PF05593">
    <property type="entry name" value="RHS_repeat"/>
    <property type="match status" value="1"/>
</dbReference>
<dbReference type="Proteomes" id="UP000579153">
    <property type="component" value="Unassembled WGS sequence"/>
</dbReference>
<dbReference type="Pfam" id="PF03534">
    <property type="entry name" value="SpvB"/>
    <property type="match status" value="1"/>
</dbReference>
<evidence type="ECO:0000256" key="4">
    <source>
        <dbReference type="ARBA" id="ARBA00023026"/>
    </source>
</evidence>
<dbReference type="InterPro" id="IPR022385">
    <property type="entry name" value="Rhs_assc_core"/>
</dbReference>
<evidence type="ECO:0000256" key="3">
    <source>
        <dbReference type="ARBA" id="ARBA00022737"/>
    </source>
</evidence>
<feature type="region of interest" description="Disordered" evidence="5">
    <location>
        <begin position="2195"/>
        <end position="2223"/>
    </location>
</feature>
<dbReference type="InterPro" id="IPR003284">
    <property type="entry name" value="Sal_SpvB"/>
</dbReference>
<reference evidence="7 8" key="1">
    <citation type="submission" date="2020-08" db="EMBL/GenBank/DDBJ databases">
        <title>Sequencing the genomes of 1000 actinobacteria strains.</title>
        <authorList>
            <person name="Klenk H.-P."/>
        </authorList>
    </citation>
    <scope>NUCLEOTIDE SEQUENCE [LARGE SCALE GENOMIC DNA]</scope>
    <source>
        <strain evidence="7 8">DSM 45507</strain>
    </source>
</reference>
<dbReference type="Pfam" id="PF07591">
    <property type="entry name" value="PT-HINT"/>
    <property type="match status" value="1"/>
</dbReference>
<accession>A0A7W9FY85</accession>
<dbReference type="PANTHER" id="PTHR32305:SF17">
    <property type="entry name" value="TRNA NUCLEASE WAPA"/>
    <property type="match status" value="1"/>
</dbReference>
<keyword evidence="3" id="KW-0677">Repeat</keyword>
<feature type="compositionally biased region" description="Basic and acidic residues" evidence="5">
    <location>
        <begin position="2205"/>
        <end position="2223"/>
    </location>
</feature>
<proteinExistence type="predicted"/>
<keyword evidence="8" id="KW-1185">Reference proteome</keyword>
<comment type="caution">
    <text evidence="7">The sequence shown here is derived from an EMBL/GenBank/DDBJ whole genome shotgun (WGS) entry which is preliminary data.</text>
</comment>
<dbReference type="Pfam" id="PF25023">
    <property type="entry name" value="TEN_YD-shell"/>
    <property type="match status" value="1"/>
</dbReference>
<dbReference type="EMBL" id="JACHMB010000001">
    <property type="protein sequence ID" value="MBB5773691.1"/>
    <property type="molecule type" value="Genomic_DNA"/>
</dbReference>
<evidence type="ECO:0000256" key="1">
    <source>
        <dbReference type="ARBA" id="ARBA00004613"/>
    </source>
</evidence>
<sequence>MRVRRRLRTMVLVIAVAMAVLISGLGVPDNLVVPAAASVEGPDPETSVDGRPVAKQKVAKGAEESQPQVERKDPVWPQPGTAEVDPGAKAVTADGLPVRISEVKGAADIGTVKVETLPADTVRKLGGVGIAARLTGQSAGKVRAEFSYASFRDAYGGNFATRLQVLRVPACALTTPRPRDCVVRPQQVKAHNDIKTGTLTADIDTDPASGKAAPLTPSKSQTGKDTKAADARAAQAFTSGSVYVLAAGMTGPDGNFGATDLKPSGTWPAGTSGGGFSYDYPLPEAPSPVGNGPNLSLQYDASSVDGEGNWTNNQSGVTGIGWNLSAGFIERKYRRCTARNEYDPDTAELIWYADENGPYASAVCWESPDELASDVTKDYTQSELVLNLAGRSASIVKDRTSGLWKTVPDFGWKVEQLTGGADGLEYWKVTSSDGQVHRFGYTKDAQWQLQYIGNQRGEPCSDRYFNDMIPPTCAGVWRWNLDQSIDANENVIDYTYERETNYFCMPGCDYEVYRALPYDRGGFLKQISYGHNTQVSGSTPTSRMTFTTSDRGGLDVPTDLNCGPTCTTNDAIAFYSTRKLDSVLTESRNPASGAWEPGTRLDFRYQWIYTRTDFGPAYDPVLWLDSVQQTGLAGNTPAKLPPVDFDAAMVAGRMDYDNISDWTDFLSWRMVPRVAGIGNGMGGRIEVTYGQADPCGGGKGRDGTNYLSDATGDCYKVLYDENPESGYESWGRFFKQLAMKVVERDLVGGSPDMVTSYDYLGGPRWTNRVEYAQPDLVPSGSDWRGYGTVRTTRGSGSDPNGYTVTSDTFYRGIDGATITDFEGNTVTDSRALQGQLLQEQTWKLTATDPRAYTEAESTRYEYQVASSGTGPGILDPAFVHRTRERTREQVTGGTWRWSDQRTAYNSDGQPTTVNDYGDTAISTDNTCTSTTYARNPANGITSLPSVVEKRSGDSCTTGTLIGKTITLYDGGTDPATNSPSDGNITETRSYASATTISTTKNTFDDYGRPLTATDAMGKVTTTTYTPVVGWPHQGAKVTNPLGHAVTTFSSHRNGLPIKLIDANNKTTEIDYDGLGRASALWEPDQPRAGGTPTATVAYDIPFDGNLGQPTAPAKTTMRRLLRGTTYLTSYAYDDGLGRAREEQTASPVGGRIVTATAYDARGLTAATSQPVHNGNAPGSGLLNPALTTLPSWTKTLYDSMERPTSVIDYKQATEFRRTTTVYPGLDRAEITPPVGGKTVAVSDVYDRTVKTEEWKDASNHHDTTYTYNAAGHLARITDANGNVRTFTYDWLGRRTAATDPDAGSTGYGYDAAGRQVWSVDGNGTKVSMLYDELGRQTSKWAGEPNTGTKLAEWSYDSIVKGYLSSSTRHVGGQAYTETVTAYDNGYRATGTKVTIPATEGALAGEYSFAAAFDTAGNKLSQTFPGKADLPAETLTFTYSDLGLPGDMTSNHGGGTTYIKATAYSATARLNERSYGANAQVKRTFTWDEGTGWLNRLTTTSGTQLAQDDHLTYNANGDITRILDAVSAGPSSPGQSECFSYDGLTRLTAAYTTTAAACTAAADNQGADPYSQAFAYDAVGNLTSVTEGGATATYAYPVAGASAVRPNAVTSISRPGRTDTYGYDDAGQLIARTVAGKQATFTWNPLGQMDKAVVDGQETAMVYDAEGERLIRRDPDGTSTLYLGSMEIQARAGVAKATRYYAGPDGAVVAMRTGTSLKWMASGLHGSTQLAIDDATGQVSRERYLPFGQRRGGDDLPFTDRGFLGKTEDASTGLDYLSARYYDPSIGKFVSTDPLLDLTKPQWTNSYSYAGNNPIGVSDPTGLRPIDESKDAVNPCYKPKSQACKVARKKQADAEAKAAQAEVDRQLKLLLNAVMALAKIAADELGITAGIQCFTTGDLGACGETALNVLGALAGGVAGKLLTKYALPWKWKKAYELGKAVWKHAGDAISAFKNWIRAKDRLQAASKRLKAAVRDCKANSFAPGTKVVLAGGATKPIEDIKVGDRVIATDPATGLSEAQPVIAVITGSGVKNLVRITVDTDGTAGASTGVLVATDEHPFWVVDRQAWTAATRLEPGMWLRTSTGTYVQVATVARWTSGSQSVYNLTVADRHTYHVQAGAADVLVHNDDPPPAASRVPNLTGMTQTRADAVLARHGFQLQAISQSGAYATYKAADGSKVTVRLSDGRVTRTSAIVRGPNEKNGTQRWDQHGNKTLSHDTGENLQC</sequence>
<protein>
    <submittedName>
        <fullName evidence="7">RHS repeat-associated protein</fullName>
    </submittedName>
</protein>
<dbReference type="Gene3D" id="2.180.10.10">
    <property type="entry name" value="RHS repeat-associated core"/>
    <property type="match status" value="2"/>
</dbReference>
<dbReference type="InterPro" id="IPR056823">
    <property type="entry name" value="TEN-like_YD-shell"/>
</dbReference>
<keyword evidence="4" id="KW-0843">Virulence</keyword>
<feature type="region of interest" description="Disordered" evidence="5">
    <location>
        <begin position="39"/>
        <end position="87"/>
    </location>
</feature>
<dbReference type="RefSeq" id="WP_185067636.1">
    <property type="nucleotide sequence ID" value="NZ_JACHMB010000001.1"/>
</dbReference>
<gene>
    <name evidence="7" type="ORF">HD596_000447</name>
</gene>
<dbReference type="NCBIfam" id="TIGR03696">
    <property type="entry name" value="Rhs_assc_core"/>
    <property type="match status" value="1"/>
</dbReference>
<dbReference type="InterPro" id="IPR003587">
    <property type="entry name" value="Hint_dom_N"/>
</dbReference>
<dbReference type="InterPro" id="IPR036844">
    <property type="entry name" value="Hint_dom_sf"/>
</dbReference>
<feature type="region of interest" description="Disordered" evidence="5">
    <location>
        <begin position="199"/>
        <end position="227"/>
    </location>
</feature>
<dbReference type="InterPro" id="IPR031325">
    <property type="entry name" value="RHS_repeat"/>
</dbReference>
<evidence type="ECO:0000313" key="7">
    <source>
        <dbReference type="EMBL" id="MBB5773691.1"/>
    </source>
</evidence>
<dbReference type="CDD" id="cd00081">
    <property type="entry name" value="Hint"/>
    <property type="match status" value="1"/>
</dbReference>
<evidence type="ECO:0000256" key="2">
    <source>
        <dbReference type="ARBA" id="ARBA00022525"/>
    </source>
</evidence>
<dbReference type="NCBIfam" id="TIGR01643">
    <property type="entry name" value="YD_repeat_2x"/>
    <property type="match status" value="2"/>
</dbReference>
<evidence type="ECO:0000256" key="5">
    <source>
        <dbReference type="SAM" id="MobiDB-lite"/>
    </source>
</evidence>
<dbReference type="SMART" id="SM00306">
    <property type="entry name" value="HintN"/>
    <property type="match status" value="1"/>
</dbReference>
<dbReference type="GO" id="GO:0005737">
    <property type="term" value="C:cytoplasm"/>
    <property type="evidence" value="ECO:0007669"/>
    <property type="project" value="InterPro"/>
</dbReference>
<dbReference type="InterPro" id="IPR006530">
    <property type="entry name" value="YD"/>
</dbReference>
<name>A0A7W9FY85_9ACTN</name>
<dbReference type="GO" id="GO:0005576">
    <property type="term" value="C:extracellular region"/>
    <property type="evidence" value="ECO:0007669"/>
    <property type="project" value="UniProtKB-SubCell"/>
</dbReference>
<dbReference type="PANTHER" id="PTHR32305">
    <property type="match status" value="1"/>
</dbReference>
<evidence type="ECO:0000313" key="8">
    <source>
        <dbReference type="Proteomes" id="UP000579153"/>
    </source>
</evidence>
<evidence type="ECO:0000259" key="6">
    <source>
        <dbReference type="SMART" id="SM00306"/>
    </source>
</evidence>
<organism evidence="7 8">
    <name type="scientific">Nonomuraea jabiensis</name>
    <dbReference type="NCBI Taxonomy" id="882448"/>
    <lineage>
        <taxon>Bacteria</taxon>
        <taxon>Bacillati</taxon>
        <taxon>Actinomycetota</taxon>
        <taxon>Actinomycetes</taxon>
        <taxon>Streptosporangiales</taxon>
        <taxon>Streptosporangiaceae</taxon>
        <taxon>Nonomuraea</taxon>
    </lineage>
</organism>
<comment type="subcellular location">
    <subcellularLocation>
        <location evidence="1">Secreted</location>
    </subcellularLocation>
</comment>